<proteinExistence type="predicted"/>
<feature type="compositionally biased region" description="Basic and acidic residues" evidence="1">
    <location>
        <begin position="14"/>
        <end position="31"/>
    </location>
</feature>
<reference evidence="2 3" key="1">
    <citation type="submission" date="2018-01" db="EMBL/GenBank/DDBJ databases">
        <title>Species boundaries and ecological features among Paraburkholderia terrae DSMZ17804T, P. hospita DSMZ17164T and P. caribensis DSMZ13236T.</title>
        <authorList>
            <person name="Pratama A.A."/>
        </authorList>
    </citation>
    <scope>NUCLEOTIDE SEQUENCE [LARGE SCALE GENOMIC DNA]</scope>
    <source>
        <strain evidence="2 3">DSM 17804</strain>
    </source>
</reference>
<dbReference type="KEGG" id="pter:C2L65_40645"/>
<name>A0A2I8F2M9_9BURK</name>
<dbReference type="Proteomes" id="UP000243502">
    <property type="component" value="Chromosome 3"/>
</dbReference>
<accession>A0A2I8F2M9</accession>
<dbReference type="AlphaFoldDB" id="A0A2I8F2M9"/>
<feature type="region of interest" description="Disordered" evidence="1">
    <location>
        <begin position="14"/>
        <end position="44"/>
    </location>
</feature>
<gene>
    <name evidence="2" type="ORF">C2L65_40645</name>
</gene>
<dbReference type="OrthoDB" id="9078243at2"/>
<sequence>MSIPTVTADQASDFLRDADLPVPHRGDDRGIAEATQPPFDPTKNESVVVGSGMVSFKSGVSQPRRMAITNSLLLAQLVLKKKNLTPDAPDWFHEYASVLANLGWLVETSDMSDYVTSDDSLDVHKAIEAVALALLGPGAIAAAPLIKAALDALGSMNTNTPWITLFNRETKRVNTTSFQLAMTDQGADDKLTVSMMAFSLNTSMDITQVLFFKVSKNDANLRKVATTAEIDTSVLDSVQDMLRDKVTAFTANYLSEINL</sequence>
<evidence type="ECO:0000313" key="3">
    <source>
        <dbReference type="Proteomes" id="UP000243502"/>
    </source>
</evidence>
<dbReference type="EMBL" id="CP026113">
    <property type="protein sequence ID" value="AUT65801.1"/>
    <property type="molecule type" value="Genomic_DNA"/>
</dbReference>
<protein>
    <submittedName>
        <fullName evidence="2">Uncharacterized protein</fullName>
    </submittedName>
</protein>
<evidence type="ECO:0000256" key="1">
    <source>
        <dbReference type="SAM" id="MobiDB-lite"/>
    </source>
</evidence>
<evidence type="ECO:0000313" key="2">
    <source>
        <dbReference type="EMBL" id="AUT65801.1"/>
    </source>
</evidence>
<dbReference type="RefSeq" id="WP_042305570.1">
    <property type="nucleotide sequence ID" value="NZ_CP026113.1"/>
</dbReference>
<organism evidence="2 3">
    <name type="scientific">Paraburkholderia terrae</name>
    <dbReference type="NCBI Taxonomy" id="311230"/>
    <lineage>
        <taxon>Bacteria</taxon>
        <taxon>Pseudomonadati</taxon>
        <taxon>Pseudomonadota</taxon>
        <taxon>Betaproteobacteria</taxon>
        <taxon>Burkholderiales</taxon>
        <taxon>Burkholderiaceae</taxon>
        <taxon>Paraburkholderia</taxon>
    </lineage>
</organism>